<keyword evidence="4" id="KW-0479">Metal-binding</keyword>
<dbReference type="Gene3D" id="3.40.50.410">
    <property type="entry name" value="von Willebrand factor, type A domain"/>
    <property type="match status" value="2"/>
</dbReference>
<evidence type="ECO:0000256" key="4">
    <source>
        <dbReference type="ARBA" id="ARBA00022723"/>
    </source>
</evidence>
<dbReference type="STRING" id="484498.SAMN05421686_10176"/>
<feature type="chain" id="PRO_5012952777" evidence="8">
    <location>
        <begin position="22"/>
        <end position="1206"/>
    </location>
</feature>
<evidence type="ECO:0000256" key="1">
    <source>
        <dbReference type="ARBA" id="ARBA00004561"/>
    </source>
</evidence>
<dbReference type="Proteomes" id="UP000185639">
    <property type="component" value="Unassembled WGS sequence"/>
</dbReference>
<dbReference type="Gene3D" id="2.130.10.10">
    <property type="entry name" value="YVTN repeat-like/Quinoprotein amine dehydrogenase"/>
    <property type="match status" value="1"/>
</dbReference>
<evidence type="ECO:0000313" key="11">
    <source>
        <dbReference type="Proteomes" id="UP000185639"/>
    </source>
</evidence>
<evidence type="ECO:0000256" key="5">
    <source>
        <dbReference type="ARBA" id="ARBA00022837"/>
    </source>
</evidence>
<dbReference type="SMART" id="SM00564">
    <property type="entry name" value="PQQ"/>
    <property type="match status" value="2"/>
</dbReference>
<evidence type="ECO:0000256" key="6">
    <source>
        <dbReference type="ARBA" id="ARBA00023263"/>
    </source>
</evidence>
<dbReference type="GO" id="GO:0046872">
    <property type="term" value="F:metal ion binding"/>
    <property type="evidence" value="ECO:0007669"/>
    <property type="project" value="UniProtKB-KW"/>
</dbReference>
<dbReference type="InterPro" id="IPR011047">
    <property type="entry name" value="Quinoprotein_ADH-like_sf"/>
</dbReference>
<keyword evidence="6" id="KW-0281">Fimbrium</keyword>
<keyword evidence="5" id="KW-0106">Calcium</keyword>
<dbReference type="GO" id="GO:0009289">
    <property type="term" value="C:pilus"/>
    <property type="evidence" value="ECO:0007669"/>
    <property type="project" value="UniProtKB-SubCell"/>
</dbReference>
<organism evidence="10 11">
    <name type="scientific">Thalassolituus maritimus</name>
    <dbReference type="NCBI Taxonomy" id="484498"/>
    <lineage>
        <taxon>Bacteria</taxon>
        <taxon>Pseudomonadati</taxon>
        <taxon>Pseudomonadota</taxon>
        <taxon>Gammaproteobacteria</taxon>
        <taxon>Oceanospirillales</taxon>
        <taxon>Oceanospirillaceae</taxon>
        <taxon>Thalassolituus</taxon>
    </lineage>
</organism>
<evidence type="ECO:0000256" key="8">
    <source>
        <dbReference type="SAM" id="SignalP"/>
    </source>
</evidence>
<evidence type="ECO:0000256" key="7">
    <source>
        <dbReference type="SAM" id="MobiDB-lite"/>
    </source>
</evidence>
<keyword evidence="8" id="KW-0732">Signal</keyword>
<evidence type="ECO:0000256" key="2">
    <source>
        <dbReference type="ARBA" id="ARBA00008387"/>
    </source>
</evidence>
<keyword evidence="11" id="KW-1185">Reference proteome</keyword>
<evidence type="ECO:0000259" key="9">
    <source>
        <dbReference type="Pfam" id="PF05567"/>
    </source>
</evidence>
<feature type="signal peptide" evidence="8">
    <location>
        <begin position="1"/>
        <end position="21"/>
    </location>
</feature>
<dbReference type="RefSeq" id="WP_076513245.1">
    <property type="nucleotide sequence ID" value="NZ_FTOH01000001.1"/>
</dbReference>
<evidence type="ECO:0000256" key="3">
    <source>
        <dbReference type="ARBA" id="ARBA00022558"/>
    </source>
</evidence>
<dbReference type="InterPro" id="IPR008707">
    <property type="entry name" value="B-propeller_PilY1"/>
</dbReference>
<feature type="compositionally biased region" description="Basic and acidic residues" evidence="7">
    <location>
        <begin position="1133"/>
        <end position="1144"/>
    </location>
</feature>
<feature type="domain" description="PilY1 beta-propeller" evidence="9">
    <location>
        <begin position="714"/>
        <end position="960"/>
    </location>
</feature>
<comment type="subcellular location">
    <subcellularLocation>
        <location evidence="1">Fimbrium</location>
    </subcellularLocation>
</comment>
<dbReference type="SUPFAM" id="SSF53300">
    <property type="entry name" value="vWA-like"/>
    <property type="match status" value="1"/>
</dbReference>
<sequence length="1206" mass="131040">MTISKYAVIASLLVISSVTRADDTEIFTGGGGAGNENILLIMDTSGSMSAWANDTDTPPYDPSVTYEAYGFAADSYYLYRSESVGDIQALTNSEVAAIKANEISLSALNCSSSGAINNDIVNSGFSSNTYSFFEPGHGWEGSDVSTASGSILQCRESGDYNYGGSNYDYLVNAAGWTEFSYPYTNTRRVRGACLLGGGWLPCFVWDYTDTSYDWDNSTYNVIWSGNYLNYRGSDLGNQQKVMRIDVVKQAAKDVVGAMSSPNKSVALMRFNSFYYSSGWKNGDGAYVDLPMTPVTELGDDFDSAIDSYDALGGTPIEQSLYEAYRYLSGGNVKYGKSAHYATWYDPIDPDWRDENDPANPGIIEAIRYNNGATGNFEVVGTSSSSGSRTGWTYNAPEFDGCEPSTKIVYFSDGAPSGYDNASSDIQALISGKTLGSATYLNYYCETSSNIGGECAEELAYYLNNYDHRDDIIGRQNITVSTIGGFISADETAKQKLEDIAEAGGGKFYLADNYEDLVESFTQELAGDVLSDPATFTSPAIAVSSYNSLELSDELYYAVFEPREDGTWSGNLKRYSVSSQGVLDRYGNPAVDPDSGYFNETAVSYWSDTIDGAEVSKGGAAERLGDKARNILTTSGSTVQALTEQSILALSDDVLGLELLQDDSLLSLPDLNLSAKQRLAKWITGKNADDTARLEIEDPIHSRPVVINYADERKIVYVGTNSGYLHAFDTENGKEVFSLIPREVLRNPLFYVDGEDNGYAEKIYGIDGPITYWHNDTNYNGTVDGEETIYLYVGLRRGGHSYYAFDVSDPYNPELAWEQHGPYTDSITKNAPAVSDGYSSLGQTWSALRPGLVNYEDTQKVVLFAGGGYDPDEDGTNLTGPETRITHDIGNTIYMIDAETGEVLWNALEDVSGMDEKMTSSFAADVTPIDVDANGTVDLLYAADVGGRIWRFDFNDTETFSATGGIIADINTSDVDGLSGNRRFYNKPDIAYFEEGDENYILISIGSGYRAHPLNTGVNDKFYLIKDPHGIVAPETYTTLLSSDLAEWGTDEASSPTGSSNGWVVSLTNSGEKVLSPSLTLSEITTFNTFAPTSDLDAAQCSGNLGFSRTFTLAITAAAKAKCGDECDAQDETPEGRGEVPRLKPDPTITGGGWNGNTGENGEKDCINNPADCDCEDYTYDILSGTTLSSSFTNSCDTFKFNYWKEE</sequence>
<evidence type="ECO:0000313" key="10">
    <source>
        <dbReference type="EMBL" id="SIS41451.1"/>
    </source>
</evidence>
<dbReference type="InterPro" id="IPR036465">
    <property type="entry name" value="vWFA_dom_sf"/>
</dbReference>
<proteinExistence type="inferred from homology"/>
<dbReference type="AlphaFoldDB" id="A0A1N7IWT6"/>
<feature type="region of interest" description="Disordered" evidence="7">
    <location>
        <begin position="1126"/>
        <end position="1160"/>
    </location>
</feature>
<dbReference type="SUPFAM" id="SSF50998">
    <property type="entry name" value="Quinoprotein alcohol dehydrogenase-like"/>
    <property type="match status" value="1"/>
</dbReference>
<keyword evidence="3" id="KW-1029">Fimbrium biogenesis</keyword>
<dbReference type="InterPro" id="IPR015943">
    <property type="entry name" value="WD40/YVTN_repeat-like_dom_sf"/>
</dbReference>
<accession>A0A1N7IWT6</accession>
<dbReference type="EMBL" id="FTOH01000001">
    <property type="protein sequence ID" value="SIS41451.1"/>
    <property type="molecule type" value="Genomic_DNA"/>
</dbReference>
<protein>
    <submittedName>
        <fullName evidence="10">Type IV pilus assembly protein PilY1</fullName>
    </submittedName>
</protein>
<reference evidence="11" key="1">
    <citation type="submission" date="2017-01" db="EMBL/GenBank/DDBJ databases">
        <authorList>
            <person name="Varghese N."/>
            <person name="Submissions S."/>
        </authorList>
    </citation>
    <scope>NUCLEOTIDE SEQUENCE [LARGE SCALE GENOMIC DNA]</scope>
    <source>
        <strain evidence="11">DSM 24913</strain>
    </source>
</reference>
<dbReference type="OrthoDB" id="7156875at2"/>
<name>A0A1N7IWT6_9GAMM</name>
<comment type="similarity">
    <text evidence="2">Belongs to the PilY1 family.</text>
</comment>
<gene>
    <name evidence="10" type="ORF">SAMN05421686_10176</name>
</gene>
<dbReference type="InterPro" id="IPR018391">
    <property type="entry name" value="PQQ_b-propeller_rpt"/>
</dbReference>
<dbReference type="Pfam" id="PF05567">
    <property type="entry name" value="T4P_PilY1"/>
    <property type="match status" value="1"/>
</dbReference>